<protein>
    <recommendedName>
        <fullName evidence="3">Cyclin N-terminal domain-containing protein</fullName>
    </recommendedName>
</protein>
<dbReference type="dictyBase" id="DDB_G0279247"/>
<accession>Q54X27</accession>
<dbReference type="PANTHER" id="PTHR15615:SF35">
    <property type="entry name" value="CYCLIN N-TERMINAL DOMAIN-CONTAINING PROTEIN"/>
    <property type="match status" value="1"/>
</dbReference>
<dbReference type="KEGG" id="ddi:DDB_G0279247"/>
<dbReference type="InParanoid" id="Q54X27"/>
<dbReference type="HOGENOM" id="CLU_1149001_0_0_1"/>
<sequence length="242" mass="28176">MTSATNNNSSSTEQQQAVLYQKIFKKIYESKAGTNKNSWEYFSLGLTVYQWLTENDPVYTHTLVLEDVLDAVYEIFDIIISILEMLKSNSSLLAPIVYYSNSFVKRAGIKHNQLFNLLLTSTIVTLKFWSESVQIRNILLADIFEFPVKDINIMEKRFLSGIDYNLNISQNEISEFLARFDKSYHERFQKLKHFKEQQALLTQYIKQHKNQYNTKKQLSKSANNITTTSIIISADTQNCETY</sequence>
<dbReference type="Proteomes" id="UP000002195">
    <property type="component" value="Unassembled WGS sequence"/>
</dbReference>
<dbReference type="PaxDb" id="44689-DDB0305073"/>
<dbReference type="GO" id="GO:0016538">
    <property type="term" value="F:cyclin-dependent protein serine/threonine kinase regulator activity"/>
    <property type="evidence" value="ECO:0000318"/>
    <property type="project" value="GO_Central"/>
</dbReference>
<dbReference type="GeneID" id="8621948"/>
<gene>
    <name evidence="1" type="ORF">DDB_G0279247</name>
</gene>
<dbReference type="PANTHER" id="PTHR15615">
    <property type="match status" value="1"/>
</dbReference>
<dbReference type="GO" id="GO:0005634">
    <property type="term" value="C:nucleus"/>
    <property type="evidence" value="ECO:0000318"/>
    <property type="project" value="GO_Central"/>
</dbReference>
<dbReference type="AlphaFoldDB" id="Q54X27"/>
<reference evidence="1 2" key="1">
    <citation type="journal article" date="2005" name="Nature">
        <title>The genome of the social amoeba Dictyostelium discoideum.</title>
        <authorList>
            <consortium name="The Dictyostelium discoideum Sequencing Consortium"/>
            <person name="Eichinger L."/>
            <person name="Pachebat J.A."/>
            <person name="Glockner G."/>
            <person name="Rajandream M.A."/>
            <person name="Sucgang R."/>
            <person name="Berriman M."/>
            <person name="Song J."/>
            <person name="Olsen R."/>
            <person name="Szafranski K."/>
            <person name="Xu Q."/>
            <person name="Tunggal B."/>
            <person name="Kummerfeld S."/>
            <person name="Madera M."/>
            <person name="Konfortov B.A."/>
            <person name="Rivero F."/>
            <person name="Bankier A.T."/>
            <person name="Lehmann R."/>
            <person name="Hamlin N."/>
            <person name="Davies R."/>
            <person name="Gaudet P."/>
            <person name="Fey P."/>
            <person name="Pilcher K."/>
            <person name="Chen G."/>
            <person name="Saunders D."/>
            <person name="Sodergren E."/>
            <person name="Davis P."/>
            <person name="Kerhornou A."/>
            <person name="Nie X."/>
            <person name="Hall N."/>
            <person name="Anjard C."/>
            <person name="Hemphill L."/>
            <person name="Bason N."/>
            <person name="Farbrother P."/>
            <person name="Desany B."/>
            <person name="Just E."/>
            <person name="Morio T."/>
            <person name="Rost R."/>
            <person name="Churcher C."/>
            <person name="Cooper J."/>
            <person name="Haydock S."/>
            <person name="van Driessche N."/>
            <person name="Cronin A."/>
            <person name="Goodhead I."/>
            <person name="Muzny D."/>
            <person name="Mourier T."/>
            <person name="Pain A."/>
            <person name="Lu M."/>
            <person name="Harper D."/>
            <person name="Lindsay R."/>
            <person name="Hauser H."/>
            <person name="James K."/>
            <person name="Quiles M."/>
            <person name="Madan Babu M."/>
            <person name="Saito T."/>
            <person name="Buchrieser C."/>
            <person name="Wardroper A."/>
            <person name="Felder M."/>
            <person name="Thangavelu M."/>
            <person name="Johnson D."/>
            <person name="Knights A."/>
            <person name="Loulseged H."/>
            <person name="Mungall K."/>
            <person name="Oliver K."/>
            <person name="Price C."/>
            <person name="Quail M.A."/>
            <person name="Urushihara H."/>
            <person name="Hernandez J."/>
            <person name="Rabbinowitsch E."/>
            <person name="Steffen D."/>
            <person name="Sanders M."/>
            <person name="Ma J."/>
            <person name="Kohara Y."/>
            <person name="Sharp S."/>
            <person name="Simmonds M."/>
            <person name="Spiegler S."/>
            <person name="Tivey A."/>
            <person name="Sugano S."/>
            <person name="White B."/>
            <person name="Walker D."/>
            <person name="Woodward J."/>
            <person name="Winckler T."/>
            <person name="Tanaka Y."/>
            <person name="Shaulsky G."/>
            <person name="Schleicher M."/>
            <person name="Weinstock G."/>
            <person name="Rosenthal A."/>
            <person name="Cox E.C."/>
            <person name="Chisholm R.L."/>
            <person name="Gibbs R."/>
            <person name="Loomis W.F."/>
            <person name="Platzer M."/>
            <person name="Kay R.R."/>
            <person name="Williams J."/>
            <person name="Dear P.H."/>
            <person name="Noegel A.A."/>
            <person name="Barrell B."/>
            <person name="Kuspa A."/>
        </authorList>
    </citation>
    <scope>NUCLEOTIDE SEQUENCE [LARGE SCALE GENOMIC DNA]</scope>
    <source>
        <strain evidence="1 2">AX4</strain>
    </source>
</reference>
<dbReference type="FunCoup" id="Q54X27">
    <property type="interactions" value="8"/>
</dbReference>
<dbReference type="Gene3D" id="1.10.472.10">
    <property type="entry name" value="Cyclin-like"/>
    <property type="match status" value="1"/>
</dbReference>
<dbReference type="GO" id="GO:0000307">
    <property type="term" value="C:cyclin-dependent protein kinase holoenzyme complex"/>
    <property type="evidence" value="ECO:0000318"/>
    <property type="project" value="GO_Central"/>
</dbReference>
<keyword evidence="2" id="KW-1185">Reference proteome</keyword>
<evidence type="ECO:0000313" key="1">
    <source>
        <dbReference type="EMBL" id="EAL67772.1"/>
    </source>
</evidence>
<dbReference type="GO" id="GO:0019901">
    <property type="term" value="F:protein kinase binding"/>
    <property type="evidence" value="ECO:0007669"/>
    <property type="project" value="InterPro"/>
</dbReference>
<dbReference type="RefSeq" id="XP_641750.1">
    <property type="nucleotide sequence ID" value="XM_636658.1"/>
</dbReference>
<dbReference type="PhylomeDB" id="Q54X27"/>
<dbReference type="eggNOG" id="ENOG502RCE7">
    <property type="taxonomic scope" value="Eukaryota"/>
</dbReference>
<dbReference type="OMA" id="FEFPVKD"/>
<dbReference type="VEuPathDB" id="AmoebaDB:DDB_G0279247"/>
<comment type="caution">
    <text evidence="1">The sequence shown here is derived from an EMBL/GenBank/DDBJ whole genome shotgun (WGS) entry which is preliminary data.</text>
</comment>
<evidence type="ECO:0008006" key="3">
    <source>
        <dbReference type="Google" id="ProtNLM"/>
    </source>
</evidence>
<dbReference type="EMBL" id="AAFI02000030">
    <property type="protein sequence ID" value="EAL67772.1"/>
    <property type="molecule type" value="Genomic_DNA"/>
</dbReference>
<evidence type="ECO:0000313" key="2">
    <source>
        <dbReference type="Proteomes" id="UP000002195"/>
    </source>
</evidence>
<name>Q54X27_DICDI</name>
<proteinExistence type="predicted"/>
<dbReference type="InterPro" id="IPR013922">
    <property type="entry name" value="Cyclin_PHO80-like"/>
</dbReference>
<organism evidence="1 2">
    <name type="scientific">Dictyostelium discoideum</name>
    <name type="common">Social amoeba</name>
    <dbReference type="NCBI Taxonomy" id="44689"/>
    <lineage>
        <taxon>Eukaryota</taxon>
        <taxon>Amoebozoa</taxon>
        <taxon>Evosea</taxon>
        <taxon>Eumycetozoa</taxon>
        <taxon>Dictyostelia</taxon>
        <taxon>Dictyosteliales</taxon>
        <taxon>Dictyosteliaceae</taxon>
        <taxon>Dictyostelium</taxon>
    </lineage>
</organism>